<reference evidence="2" key="1">
    <citation type="submission" date="2023-03" db="EMBL/GenBank/DDBJ databases">
        <authorList>
            <person name="Julca I."/>
        </authorList>
    </citation>
    <scope>NUCLEOTIDE SEQUENCE</scope>
</reference>
<sequence>MADRSVIISSEFADFDYDMVIDDLSVWEFIDASSSSEDDVDFDQEEDDFSIAEEGEEEEDEDQTVEPTKEEEEGPVEIVGSPSSDISVEMEPLSPDIGGVVVTAGVVVAAVVDDDVDDYGGNHVDDDEEDDYDDYNDGYDLDDELVPWGFSKKFGKQRISKLAAKRASPKIKGSKKLVYRCAHGKHGISGLQHRYSS</sequence>
<feature type="compositionally biased region" description="Acidic residues" evidence="1">
    <location>
        <begin position="36"/>
        <end position="75"/>
    </location>
</feature>
<dbReference type="PANTHER" id="PTHR48213:SF1">
    <property type="entry name" value="PROSTATIC SPERMINE-BINDING-LIKE PROTEIN"/>
    <property type="match status" value="1"/>
</dbReference>
<evidence type="ECO:0000313" key="3">
    <source>
        <dbReference type="Proteomes" id="UP001161247"/>
    </source>
</evidence>
<dbReference type="AlphaFoldDB" id="A0AAV1D7A5"/>
<evidence type="ECO:0000313" key="2">
    <source>
        <dbReference type="EMBL" id="CAI9103739.1"/>
    </source>
</evidence>
<dbReference type="Proteomes" id="UP001161247">
    <property type="component" value="Chromosome 4"/>
</dbReference>
<gene>
    <name evidence="2" type="ORF">OLC1_LOCUS12832</name>
</gene>
<evidence type="ECO:0000256" key="1">
    <source>
        <dbReference type="SAM" id="MobiDB-lite"/>
    </source>
</evidence>
<name>A0AAV1D7A5_OLDCO</name>
<proteinExistence type="predicted"/>
<accession>A0AAV1D7A5</accession>
<protein>
    <submittedName>
        <fullName evidence="2">OLC1v1002277C1</fullName>
    </submittedName>
</protein>
<dbReference type="EMBL" id="OX459121">
    <property type="protein sequence ID" value="CAI9103739.1"/>
    <property type="molecule type" value="Genomic_DNA"/>
</dbReference>
<dbReference type="PANTHER" id="PTHR48213">
    <property type="entry name" value="VID27-LIKE PROTEIN"/>
    <property type="match status" value="1"/>
</dbReference>
<keyword evidence="3" id="KW-1185">Reference proteome</keyword>
<feature type="region of interest" description="Disordered" evidence="1">
    <location>
        <begin position="34"/>
        <end position="86"/>
    </location>
</feature>
<organism evidence="2 3">
    <name type="scientific">Oldenlandia corymbosa var. corymbosa</name>
    <dbReference type="NCBI Taxonomy" id="529605"/>
    <lineage>
        <taxon>Eukaryota</taxon>
        <taxon>Viridiplantae</taxon>
        <taxon>Streptophyta</taxon>
        <taxon>Embryophyta</taxon>
        <taxon>Tracheophyta</taxon>
        <taxon>Spermatophyta</taxon>
        <taxon>Magnoliopsida</taxon>
        <taxon>eudicotyledons</taxon>
        <taxon>Gunneridae</taxon>
        <taxon>Pentapetalae</taxon>
        <taxon>asterids</taxon>
        <taxon>lamiids</taxon>
        <taxon>Gentianales</taxon>
        <taxon>Rubiaceae</taxon>
        <taxon>Rubioideae</taxon>
        <taxon>Spermacoceae</taxon>
        <taxon>Hedyotis-Oldenlandia complex</taxon>
        <taxon>Oldenlandia</taxon>
    </lineage>
</organism>